<protein>
    <submittedName>
        <fullName evidence="4">Isochorismatase</fullName>
    </submittedName>
</protein>
<dbReference type="GO" id="GO:0016787">
    <property type="term" value="F:hydrolase activity"/>
    <property type="evidence" value="ECO:0007669"/>
    <property type="project" value="UniProtKB-KW"/>
</dbReference>
<accession>A0A366Y224</accession>
<proteinExistence type="inferred from homology"/>
<dbReference type="PANTHER" id="PTHR43540">
    <property type="entry name" value="PEROXYUREIDOACRYLATE/UREIDOACRYLATE AMIDOHYDROLASE-RELATED"/>
    <property type="match status" value="1"/>
</dbReference>
<evidence type="ECO:0000259" key="3">
    <source>
        <dbReference type="Pfam" id="PF00857"/>
    </source>
</evidence>
<evidence type="ECO:0000313" key="5">
    <source>
        <dbReference type="Proteomes" id="UP000253314"/>
    </source>
</evidence>
<dbReference type="AlphaFoldDB" id="A0A366Y224"/>
<evidence type="ECO:0000256" key="1">
    <source>
        <dbReference type="ARBA" id="ARBA00006336"/>
    </source>
</evidence>
<evidence type="ECO:0000313" key="4">
    <source>
        <dbReference type="EMBL" id="RBW71039.1"/>
    </source>
</evidence>
<sequence length="187" mass="21408">MWERAVRIMSKEALLIIDMSNDFVSDDGSLTVGKPAQSIVPAIIETANKFLANNQVVAICMDEHEENDPHFDLWPAHNVKGTYGQKLYGKLSEWYEEHKYNKNVIYVGKPEYDAFFGTTLDEELKERSVTKVHLTGVCTDICNFLTAYGAYARGYKTVALKKQMATFTENHELFLEHMEIVFKTEVK</sequence>
<comment type="caution">
    <text evidence="4">The sequence shown here is derived from an EMBL/GenBank/DDBJ whole genome shotgun (WGS) entry which is preliminary data.</text>
</comment>
<comment type="similarity">
    <text evidence="1">Belongs to the isochorismatase family.</text>
</comment>
<dbReference type="CDD" id="cd00431">
    <property type="entry name" value="cysteine_hydrolases"/>
    <property type="match status" value="1"/>
</dbReference>
<keyword evidence="5" id="KW-1185">Reference proteome</keyword>
<reference evidence="4 5" key="1">
    <citation type="submission" date="2018-07" db="EMBL/GenBank/DDBJ databases">
        <title>Lottiidibacillus patelloidae gen. nov., sp. nov., isolated from the intestinal tract of a marine limpet and the reclassification of B. taeanensis BH030017T, B. algicola KMM 3737T and B. hwajinpoensis SW-72T as genus Lottiidibacillus.</title>
        <authorList>
            <person name="Liu R."/>
            <person name="Huang Z."/>
        </authorList>
    </citation>
    <scope>NUCLEOTIDE SEQUENCE [LARGE SCALE GENOMIC DNA]</scope>
    <source>
        <strain evidence="4 5">BH030017</strain>
    </source>
</reference>
<evidence type="ECO:0000256" key="2">
    <source>
        <dbReference type="ARBA" id="ARBA00022801"/>
    </source>
</evidence>
<dbReference type="SUPFAM" id="SSF52499">
    <property type="entry name" value="Isochorismatase-like hydrolases"/>
    <property type="match status" value="1"/>
</dbReference>
<dbReference type="Proteomes" id="UP000253314">
    <property type="component" value="Unassembled WGS sequence"/>
</dbReference>
<dbReference type="InterPro" id="IPR036380">
    <property type="entry name" value="Isochorismatase-like_sf"/>
</dbReference>
<dbReference type="InterPro" id="IPR050272">
    <property type="entry name" value="Isochorismatase-like_hydrls"/>
</dbReference>
<gene>
    <name evidence="4" type="ORF">DS031_03340</name>
</gene>
<dbReference type="Gene3D" id="3.40.50.850">
    <property type="entry name" value="Isochorismatase-like"/>
    <property type="match status" value="1"/>
</dbReference>
<dbReference type="Pfam" id="PF00857">
    <property type="entry name" value="Isochorismatase"/>
    <property type="match status" value="1"/>
</dbReference>
<dbReference type="InterPro" id="IPR000868">
    <property type="entry name" value="Isochorismatase-like_dom"/>
</dbReference>
<feature type="domain" description="Isochorismatase-like" evidence="3">
    <location>
        <begin position="13"/>
        <end position="179"/>
    </location>
</feature>
<dbReference type="OrthoDB" id="9796485at2"/>
<keyword evidence="2" id="KW-0378">Hydrolase</keyword>
<name>A0A366Y224_9BACI</name>
<dbReference type="EMBL" id="QOCW01000002">
    <property type="protein sequence ID" value="RBW71039.1"/>
    <property type="molecule type" value="Genomic_DNA"/>
</dbReference>
<organism evidence="4 5">
    <name type="scientific">Bacillus taeanensis</name>
    <dbReference type="NCBI Taxonomy" id="273032"/>
    <lineage>
        <taxon>Bacteria</taxon>
        <taxon>Bacillati</taxon>
        <taxon>Bacillota</taxon>
        <taxon>Bacilli</taxon>
        <taxon>Bacillales</taxon>
        <taxon>Bacillaceae</taxon>
        <taxon>Bacillus</taxon>
    </lineage>
</organism>
<dbReference type="PANTHER" id="PTHR43540:SF10">
    <property type="entry name" value="ISOCHORISMATASE"/>
    <property type="match status" value="1"/>
</dbReference>